<feature type="transmembrane region" description="Helical" evidence="7">
    <location>
        <begin position="82"/>
        <end position="101"/>
    </location>
</feature>
<name>A0A942U3T6_9BACI</name>
<evidence type="ECO:0000313" key="9">
    <source>
        <dbReference type="EMBL" id="MBS4214176.1"/>
    </source>
</evidence>
<dbReference type="CDD" id="cd17319">
    <property type="entry name" value="MFS_ExuT_GudP_like"/>
    <property type="match status" value="1"/>
</dbReference>
<evidence type="ECO:0000256" key="1">
    <source>
        <dbReference type="ARBA" id="ARBA00004651"/>
    </source>
</evidence>
<sequence>MPNSVVEAAKTKKRYGIAFSLFFLYLVAYVDRSNITILLADKPFTDALGITGDFAAQGLLMTFFLLPYGLANFITGAISDKLGARVILIFSCISWAVIMVLMGFTSVFILMLVFRAILGFAESPLTPTTDRLIMRWFPSSERNFANAIWLVGLTLAPVITLPLLGQMTASLGWRANFFVFGIIGLIIPIVLIYRYVYDKPSDHPSISKWELQHIGEGLEVKNNVQAENKPSVWKRHDYWFLVAGNCLGNGFIWGLIAWLPTYLTKELHISFVKSSFLSALPWICSVILMLTVSPLADRLKNRNWILIAALTIASALMYVVTLFQNSTLIITLLSFATGVVYIGAFVGHSALQRVANSWNIATAGGVFNGMGYIWAAIVPLVIGYLVDATGSFASGFLFLVGTGLLGAIAYIPVYLQELKDNKQVISEDLNHVI</sequence>
<keyword evidence="2" id="KW-0813">Transport</keyword>
<feature type="transmembrane region" description="Helical" evidence="7">
    <location>
        <begin position="177"/>
        <end position="196"/>
    </location>
</feature>
<protein>
    <submittedName>
        <fullName evidence="9">MFS transporter</fullName>
    </submittedName>
</protein>
<evidence type="ECO:0000256" key="7">
    <source>
        <dbReference type="SAM" id="Phobius"/>
    </source>
</evidence>
<reference evidence="9" key="1">
    <citation type="submission" date="2021-05" db="EMBL/GenBank/DDBJ databases">
        <title>Novel Bacillus species.</title>
        <authorList>
            <person name="Liu G."/>
        </authorList>
    </citation>
    <scope>NUCLEOTIDE SEQUENCE</scope>
    <source>
        <strain evidence="9">FJAT-49825</strain>
    </source>
</reference>
<feature type="transmembrane region" description="Helical" evidence="7">
    <location>
        <begin position="48"/>
        <end position="70"/>
    </location>
</feature>
<feature type="transmembrane region" description="Helical" evidence="7">
    <location>
        <begin position="304"/>
        <end position="323"/>
    </location>
</feature>
<keyword evidence="10" id="KW-1185">Reference proteome</keyword>
<dbReference type="RefSeq" id="WP_213118666.1">
    <property type="nucleotide sequence ID" value="NZ_JAGYPF010000003.1"/>
</dbReference>
<evidence type="ECO:0000256" key="2">
    <source>
        <dbReference type="ARBA" id="ARBA00022448"/>
    </source>
</evidence>
<feature type="transmembrane region" description="Helical" evidence="7">
    <location>
        <begin position="392"/>
        <end position="415"/>
    </location>
</feature>
<gene>
    <name evidence="9" type="ORF">KHA99_17130</name>
</gene>
<feature type="domain" description="Major facilitator superfamily (MFS) profile" evidence="8">
    <location>
        <begin position="17"/>
        <end position="418"/>
    </location>
</feature>
<dbReference type="InterPro" id="IPR020846">
    <property type="entry name" value="MFS_dom"/>
</dbReference>
<dbReference type="EMBL" id="JAGYPF010000003">
    <property type="protein sequence ID" value="MBS4214176.1"/>
    <property type="molecule type" value="Genomic_DNA"/>
</dbReference>
<keyword evidence="3" id="KW-1003">Cell membrane</keyword>
<dbReference type="PANTHER" id="PTHR11662:SF399">
    <property type="entry name" value="FI19708P1-RELATED"/>
    <property type="match status" value="1"/>
</dbReference>
<accession>A0A942U3T6</accession>
<dbReference type="PANTHER" id="PTHR11662">
    <property type="entry name" value="SOLUTE CARRIER FAMILY 17"/>
    <property type="match status" value="1"/>
</dbReference>
<dbReference type="InterPro" id="IPR000849">
    <property type="entry name" value="Sugar_P_transporter"/>
</dbReference>
<evidence type="ECO:0000256" key="3">
    <source>
        <dbReference type="ARBA" id="ARBA00022475"/>
    </source>
</evidence>
<feature type="transmembrane region" description="Helical" evidence="7">
    <location>
        <begin position="329"/>
        <end position="351"/>
    </location>
</feature>
<evidence type="ECO:0000256" key="5">
    <source>
        <dbReference type="ARBA" id="ARBA00022989"/>
    </source>
</evidence>
<evidence type="ECO:0000256" key="4">
    <source>
        <dbReference type="ARBA" id="ARBA00022692"/>
    </source>
</evidence>
<dbReference type="InterPro" id="IPR050382">
    <property type="entry name" value="MFS_Na/Anion_cotransporter"/>
</dbReference>
<dbReference type="InterPro" id="IPR036259">
    <property type="entry name" value="MFS_trans_sf"/>
</dbReference>
<keyword evidence="6 7" id="KW-0472">Membrane</keyword>
<comment type="subcellular location">
    <subcellularLocation>
        <location evidence="1">Cell membrane</location>
        <topology evidence="1">Multi-pass membrane protein</topology>
    </subcellularLocation>
</comment>
<dbReference type="Proteomes" id="UP000679749">
    <property type="component" value="Unassembled WGS sequence"/>
</dbReference>
<dbReference type="GO" id="GO:0005886">
    <property type="term" value="C:plasma membrane"/>
    <property type="evidence" value="ECO:0007669"/>
    <property type="project" value="UniProtKB-SubCell"/>
</dbReference>
<keyword evidence="5 7" id="KW-1133">Transmembrane helix</keyword>
<feature type="transmembrane region" description="Helical" evidence="7">
    <location>
        <begin position="238"/>
        <end position="259"/>
    </location>
</feature>
<evidence type="ECO:0000256" key="6">
    <source>
        <dbReference type="ARBA" id="ARBA00023136"/>
    </source>
</evidence>
<evidence type="ECO:0000313" key="10">
    <source>
        <dbReference type="Proteomes" id="UP000679749"/>
    </source>
</evidence>
<dbReference type="Gene3D" id="1.20.1250.20">
    <property type="entry name" value="MFS general substrate transporter like domains"/>
    <property type="match status" value="2"/>
</dbReference>
<organism evidence="9 10">
    <name type="scientific">Neobacillus rhizophilus</name>
    <dbReference type="NCBI Taxonomy" id="2833579"/>
    <lineage>
        <taxon>Bacteria</taxon>
        <taxon>Bacillati</taxon>
        <taxon>Bacillota</taxon>
        <taxon>Bacilli</taxon>
        <taxon>Bacillales</taxon>
        <taxon>Bacillaceae</taxon>
        <taxon>Neobacillus</taxon>
    </lineage>
</organism>
<dbReference type="InterPro" id="IPR011701">
    <property type="entry name" value="MFS"/>
</dbReference>
<dbReference type="PIRSF" id="PIRSF002808">
    <property type="entry name" value="Hexose_phosphate_transp"/>
    <property type="match status" value="1"/>
</dbReference>
<dbReference type="GO" id="GO:0022857">
    <property type="term" value="F:transmembrane transporter activity"/>
    <property type="evidence" value="ECO:0007669"/>
    <property type="project" value="InterPro"/>
</dbReference>
<dbReference type="PROSITE" id="PS50850">
    <property type="entry name" value="MFS"/>
    <property type="match status" value="1"/>
</dbReference>
<dbReference type="SUPFAM" id="SSF103473">
    <property type="entry name" value="MFS general substrate transporter"/>
    <property type="match status" value="1"/>
</dbReference>
<comment type="caution">
    <text evidence="9">The sequence shown here is derived from an EMBL/GenBank/DDBJ whole genome shotgun (WGS) entry which is preliminary data.</text>
</comment>
<dbReference type="AlphaFoldDB" id="A0A942U3T6"/>
<evidence type="ECO:0000259" key="8">
    <source>
        <dbReference type="PROSITE" id="PS50850"/>
    </source>
</evidence>
<dbReference type="Pfam" id="PF07690">
    <property type="entry name" value="MFS_1"/>
    <property type="match status" value="1"/>
</dbReference>
<feature type="transmembrane region" description="Helical" evidence="7">
    <location>
        <begin position="271"/>
        <end position="292"/>
    </location>
</feature>
<keyword evidence="4 7" id="KW-0812">Transmembrane</keyword>
<proteinExistence type="predicted"/>
<feature type="transmembrane region" description="Helical" evidence="7">
    <location>
        <begin position="363"/>
        <end position="386"/>
    </location>
</feature>